<feature type="compositionally biased region" description="Pro residues" evidence="1">
    <location>
        <begin position="67"/>
        <end position="77"/>
    </location>
</feature>
<gene>
    <name evidence="2" type="ORF">GBAR_LOCUS23583</name>
</gene>
<name>A0AA35T742_GEOBA</name>
<feature type="region of interest" description="Disordered" evidence="1">
    <location>
        <begin position="267"/>
        <end position="308"/>
    </location>
</feature>
<accession>A0AA35T742</accession>
<sequence length="308" mass="33454">MKWYRSGTGCSRQSLAQALQQFGDQYSQLAQALLRGDLEESRHQPVSDGTLQTQKLTPSPSHSSFTPSPPPTSPLPDSPLTRAPQAPRTPFSVSLRLRLSPRSRKLKAGFTFDEDCRSSDSLPKFLSTRSLFTTSPDSPHVSGGHTPRSQPVIQRHLSLSDISSGSTSSSWPATHRSGRASQHDSAYTRQRKSSLPHGDPVETSGRGYNLGRRGSRERQHGGGGWRKSSLHSDEILMSLTEYDRGILATGTLSQQNTSENVVRMRAGGSGSVDLGGETLGWSEDPRPGGHTTAPHRYRVIGSRTGPDC</sequence>
<protein>
    <submittedName>
        <fullName evidence="2">Uncharacterized protein</fullName>
    </submittedName>
</protein>
<dbReference type="Proteomes" id="UP001174909">
    <property type="component" value="Unassembled WGS sequence"/>
</dbReference>
<evidence type="ECO:0000313" key="3">
    <source>
        <dbReference type="Proteomes" id="UP001174909"/>
    </source>
</evidence>
<proteinExistence type="predicted"/>
<evidence type="ECO:0000256" key="1">
    <source>
        <dbReference type="SAM" id="MobiDB-lite"/>
    </source>
</evidence>
<feature type="compositionally biased region" description="Low complexity" evidence="1">
    <location>
        <begin position="56"/>
        <end position="66"/>
    </location>
</feature>
<reference evidence="2" key="1">
    <citation type="submission" date="2023-03" db="EMBL/GenBank/DDBJ databases">
        <authorList>
            <person name="Steffen K."/>
            <person name="Cardenas P."/>
        </authorList>
    </citation>
    <scope>NUCLEOTIDE SEQUENCE</scope>
</reference>
<feature type="region of interest" description="Disordered" evidence="1">
    <location>
        <begin position="130"/>
        <end position="229"/>
    </location>
</feature>
<comment type="caution">
    <text evidence="2">The sequence shown here is derived from an EMBL/GenBank/DDBJ whole genome shotgun (WGS) entry which is preliminary data.</text>
</comment>
<feature type="compositionally biased region" description="Polar residues" evidence="1">
    <location>
        <begin position="179"/>
        <end position="188"/>
    </location>
</feature>
<dbReference type="EMBL" id="CASHTH010003271">
    <property type="protein sequence ID" value="CAI8042499.1"/>
    <property type="molecule type" value="Genomic_DNA"/>
</dbReference>
<organism evidence="2 3">
    <name type="scientific">Geodia barretti</name>
    <name type="common">Barrett's horny sponge</name>
    <dbReference type="NCBI Taxonomy" id="519541"/>
    <lineage>
        <taxon>Eukaryota</taxon>
        <taxon>Metazoa</taxon>
        <taxon>Porifera</taxon>
        <taxon>Demospongiae</taxon>
        <taxon>Heteroscleromorpha</taxon>
        <taxon>Tetractinellida</taxon>
        <taxon>Astrophorina</taxon>
        <taxon>Geodiidae</taxon>
        <taxon>Geodia</taxon>
    </lineage>
</organism>
<evidence type="ECO:0000313" key="2">
    <source>
        <dbReference type="EMBL" id="CAI8042499.1"/>
    </source>
</evidence>
<feature type="region of interest" description="Disordered" evidence="1">
    <location>
        <begin position="37"/>
        <end position="96"/>
    </location>
</feature>
<keyword evidence="3" id="KW-1185">Reference proteome</keyword>
<feature type="compositionally biased region" description="Low complexity" evidence="1">
    <location>
        <begin position="159"/>
        <end position="170"/>
    </location>
</feature>
<dbReference type="AlphaFoldDB" id="A0AA35T742"/>